<evidence type="ECO:0000313" key="3">
    <source>
        <dbReference type="WBParaSite" id="PSAMB.scaffold147size72779.g2618.t1"/>
    </source>
</evidence>
<protein>
    <submittedName>
        <fullName evidence="3">RGP1</fullName>
    </submittedName>
</protein>
<dbReference type="Pfam" id="PF08737">
    <property type="entry name" value="Rgp1"/>
    <property type="match status" value="2"/>
</dbReference>
<sequence length="382" mass="42640">MPIEVSARLLREAGVFIAGESVECEVTVRNRRAGGPGVVESLAWCSVQLHCQEVLNGGRVKVPPSRQQKKSTHGPNTALLPGRGENGFTVHASRPTVLFCDLQLRPEESRSFRCTEVLPEEDTPPTYKGHAVKYMYKLTIGVQHVNSPVKLLRIPLRVLRILTTTGFSHLCDDDDRLSPSNPFLNTQLTKASVLDIANQMIENITAVKNCHIYSVTNSHGRIGSFTLFKNGFKLGEDILGRFSFEDGQVPCVQYCVSLQSIEELTEEYKLKDDQPPTVITHVTQHAVSFFYAQSEVKLHIPLTATPTFFTDVVHLKWRLHFEFVTSTEPLAINPNKDGLWMAPNELDIETMVWDLPLKVFPCSPLNACLTTIEAENCATLVV</sequence>
<proteinExistence type="predicted"/>
<name>A0A914V2V0_9BILA</name>
<dbReference type="InterPro" id="IPR014848">
    <property type="entry name" value="Rgp1"/>
</dbReference>
<feature type="region of interest" description="Disordered" evidence="1">
    <location>
        <begin position="60"/>
        <end position="83"/>
    </location>
</feature>
<dbReference type="Proteomes" id="UP000887566">
    <property type="component" value="Unplaced"/>
</dbReference>
<keyword evidence="2" id="KW-1185">Reference proteome</keyword>
<dbReference type="WBParaSite" id="PSAMB.scaffold147size72779.g2618.t1">
    <property type="protein sequence ID" value="PSAMB.scaffold147size72779.g2618.t1"/>
    <property type="gene ID" value="PSAMB.scaffold147size72779.g2618"/>
</dbReference>
<organism evidence="2 3">
    <name type="scientific">Plectus sambesii</name>
    <dbReference type="NCBI Taxonomy" id="2011161"/>
    <lineage>
        <taxon>Eukaryota</taxon>
        <taxon>Metazoa</taxon>
        <taxon>Ecdysozoa</taxon>
        <taxon>Nematoda</taxon>
        <taxon>Chromadorea</taxon>
        <taxon>Plectida</taxon>
        <taxon>Plectina</taxon>
        <taxon>Plectoidea</taxon>
        <taxon>Plectidae</taxon>
        <taxon>Plectus</taxon>
    </lineage>
</organism>
<dbReference type="AlphaFoldDB" id="A0A914V2V0"/>
<reference evidence="3" key="1">
    <citation type="submission" date="2022-11" db="UniProtKB">
        <authorList>
            <consortium name="WormBaseParasite"/>
        </authorList>
    </citation>
    <scope>IDENTIFICATION</scope>
</reference>
<evidence type="ECO:0000256" key="1">
    <source>
        <dbReference type="SAM" id="MobiDB-lite"/>
    </source>
</evidence>
<dbReference type="PANTHER" id="PTHR12507">
    <property type="entry name" value="REDUCED GROWTH PHENOTYPE 1 RGP1, YEAST -RELATED"/>
    <property type="match status" value="1"/>
</dbReference>
<evidence type="ECO:0000313" key="2">
    <source>
        <dbReference type="Proteomes" id="UP000887566"/>
    </source>
</evidence>
<accession>A0A914V2V0</accession>